<organism evidence="6 7">
    <name type="scientific">Streptomyces synnematoformans</name>
    <dbReference type="NCBI Taxonomy" id="415721"/>
    <lineage>
        <taxon>Bacteria</taxon>
        <taxon>Bacillati</taxon>
        <taxon>Actinomycetota</taxon>
        <taxon>Actinomycetes</taxon>
        <taxon>Kitasatosporales</taxon>
        <taxon>Streptomycetaceae</taxon>
        <taxon>Streptomyces</taxon>
    </lineage>
</organism>
<dbReference type="Proteomes" id="UP001500443">
    <property type="component" value="Unassembled WGS sequence"/>
</dbReference>
<evidence type="ECO:0000256" key="3">
    <source>
        <dbReference type="ARBA" id="ARBA00011233"/>
    </source>
</evidence>
<sequence>MYRWEITRAALEQRVVAIVRSDTYDGATATADSLLSAGITSLEISLTTPFALELVASLRREVGAEAVIGAGTVLDAASARLAVDAGARYLVAPNLDEGVVATAHRYGIPVFAGVATPTEAVRALELGVDVLKLFPAAAHEPGWVRDVRAALPQAPVLPTGGISVADAPDWIAAGAVGVGMGSALSGGDREEVAKRAADLLSRLAAA</sequence>
<comment type="subunit">
    <text evidence="3">Homotrimer.</text>
</comment>
<dbReference type="Gene3D" id="3.20.20.70">
    <property type="entry name" value="Aldolase class I"/>
    <property type="match status" value="1"/>
</dbReference>
<evidence type="ECO:0000313" key="6">
    <source>
        <dbReference type="EMBL" id="GAA2124430.1"/>
    </source>
</evidence>
<dbReference type="CDD" id="cd00452">
    <property type="entry name" value="KDPG_aldolase"/>
    <property type="match status" value="1"/>
</dbReference>
<evidence type="ECO:0000256" key="5">
    <source>
        <dbReference type="ARBA" id="ARBA00023277"/>
    </source>
</evidence>
<dbReference type="PANTHER" id="PTHR30246">
    <property type="entry name" value="2-KETO-3-DEOXY-6-PHOSPHOGLUCONATE ALDOLASE"/>
    <property type="match status" value="1"/>
</dbReference>
<evidence type="ECO:0000256" key="2">
    <source>
        <dbReference type="ARBA" id="ARBA00006906"/>
    </source>
</evidence>
<evidence type="ECO:0000256" key="1">
    <source>
        <dbReference type="ARBA" id="ARBA00004761"/>
    </source>
</evidence>
<comment type="pathway">
    <text evidence="1">Carbohydrate acid metabolism.</text>
</comment>
<dbReference type="RefSeq" id="WP_027752380.1">
    <property type="nucleotide sequence ID" value="NZ_BAAAPF010000081.1"/>
</dbReference>
<evidence type="ECO:0000256" key="4">
    <source>
        <dbReference type="ARBA" id="ARBA00023239"/>
    </source>
</evidence>
<protein>
    <submittedName>
        <fullName evidence="6">Bifunctional 4-hydroxy-2-oxoglutarate aldolase/2-dehydro-3-deoxy-phosphogluconate aldolase</fullName>
    </submittedName>
</protein>
<dbReference type="Pfam" id="PF01081">
    <property type="entry name" value="Aldolase"/>
    <property type="match status" value="1"/>
</dbReference>
<proteinExistence type="inferred from homology"/>
<dbReference type="EMBL" id="BAAAPF010000081">
    <property type="protein sequence ID" value="GAA2124430.1"/>
    <property type="molecule type" value="Genomic_DNA"/>
</dbReference>
<name>A0ABN2YAH3_9ACTN</name>
<keyword evidence="5" id="KW-0119">Carbohydrate metabolism</keyword>
<keyword evidence="4" id="KW-0456">Lyase</keyword>
<keyword evidence="7" id="KW-1185">Reference proteome</keyword>
<evidence type="ECO:0000313" key="7">
    <source>
        <dbReference type="Proteomes" id="UP001500443"/>
    </source>
</evidence>
<dbReference type="PANTHER" id="PTHR30246:SF1">
    <property type="entry name" value="2-DEHYDRO-3-DEOXY-6-PHOSPHOGALACTONATE ALDOLASE-RELATED"/>
    <property type="match status" value="1"/>
</dbReference>
<comment type="similarity">
    <text evidence="2">Belongs to the KHG/KDPG aldolase family.</text>
</comment>
<dbReference type="InterPro" id="IPR000887">
    <property type="entry name" value="Aldlse_KDPG_KHG"/>
</dbReference>
<reference evidence="6 7" key="1">
    <citation type="journal article" date="2019" name="Int. J. Syst. Evol. Microbiol.">
        <title>The Global Catalogue of Microorganisms (GCM) 10K type strain sequencing project: providing services to taxonomists for standard genome sequencing and annotation.</title>
        <authorList>
            <consortium name="The Broad Institute Genomics Platform"/>
            <consortium name="The Broad Institute Genome Sequencing Center for Infectious Disease"/>
            <person name="Wu L."/>
            <person name="Ma J."/>
        </authorList>
    </citation>
    <scope>NUCLEOTIDE SEQUENCE [LARGE SCALE GENOMIC DNA]</scope>
    <source>
        <strain evidence="6 7">JCM 15481</strain>
    </source>
</reference>
<dbReference type="SUPFAM" id="SSF51569">
    <property type="entry name" value="Aldolase"/>
    <property type="match status" value="1"/>
</dbReference>
<gene>
    <name evidence="6" type="ORF">GCM10009802_29330</name>
</gene>
<comment type="caution">
    <text evidence="6">The sequence shown here is derived from an EMBL/GenBank/DDBJ whole genome shotgun (WGS) entry which is preliminary data.</text>
</comment>
<accession>A0ABN2YAH3</accession>
<dbReference type="InterPro" id="IPR013785">
    <property type="entry name" value="Aldolase_TIM"/>
</dbReference>